<accession>G9WKU0</accession>
<dbReference type="GO" id="GO:0003677">
    <property type="term" value="F:DNA binding"/>
    <property type="evidence" value="ECO:0007669"/>
    <property type="project" value="UniProtKB-KW"/>
</dbReference>
<keyword evidence="1" id="KW-0238">DNA-binding</keyword>
<dbReference type="InterPro" id="IPR001387">
    <property type="entry name" value="Cro/C1-type_HTH"/>
</dbReference>
<dbReference type="HOGENOM" id="CLU_072305_0_0_9"/>
<dbReference type="Gene3D" id="1.10.260.40">
    <property type="entry name" value="lambda repressor-like DNA-binding domains"/>
    <property type="match status" value="1"/>
</dbReference>
<comment type="caution">
    <text evidence="4">The sequence shown here is derived from an EMBL/GenBank/DDBJ whole genome shotgun (WGS) entry which is preliminary data.</text>
</comment>
<feature type="region of interest" description="Disordered" evidence="2">
    <location>
        <begin position="180"/>
        <end position="208"/>
    </location>
</feature>
<dbReference type="EMBL" id="AFZC02000002">
    <property type="protein sequence ID" value="EHL13395.1"/>
    <property type="molecule type" value="Genomic_DNA"/>
</dbReference>
<dbReference type="InterPro" id="IPR010982">
    <property type="entry name" value="Lambda_DNA-bd_dom_sf"/>
</dbReference>
<evidence type="ECO:0000256" key="1">
    <source>
        <dbReference type="ARBA" id="ARBA00023125"/>
    </source>
</evidence>
<evidence type="ECO:0000313" key="4">
    <source>
        <dbReference type="EMBL" id="EHL13395.1"/>
    </source>
</evidence>
<protein>
    <recommendedName>
        <fullName evidence="3">HTH cro/C1-type domain-containing protein</fullName>
    </recommendedName>
</protein>
<dbReference type="PROSITE" id="PS50943">
    <property type="entry name" value="HTH_CROC1"/>
    <property type="match status" value="1"/>
</dbReference>
<dbReference type="Proteomes" id="UP000018461">
    <property type="component" value="Unassembled WGS sequence"/>
</dbReference>
<dbReference type="Pfam" id="PF01381">
    <property type="entry name" value="HTH_3"/>
    <property type="match status" value="1"/>
</dbReference>
<organism evidence="4 5">
    <name type="scientific">Oribacterium parvum ACB1</name>
    <dbReference type="NCBI Taxonomy" id="796943"/>
    <lineage>
        <taxon>Bacteria</taxon>
        <taxon>Bacillati</taxon>
        <taxon>Bacillota</taxon>
        <taxon>Clostridia</taxon>
        <taxon>Lachnospirales</taxon>
        <taxon>Lachnospiraceae</taxon>
        <taxon>Oribacterium</taxon>
    </lineage>
</organism>
<dbReference type="PANTHER" id="PTHR46558:SF3">
    <property type="entry name" value="TRANSCRIPTIONAL REGULATOR"/>
    <property type="match status" value="1"/>
</dbReference>
<evidence type="ECO:0000259" key="3">
    <source>
        <dbReference type="PROSITE" id="PS50943"/>
    </source>
</evidence>
<gene>
    <name evidence="4" type="ORF">HMPREF9625_01997</name>
</gene>
<feature type="domain" description="HTH cro/C1-type" evidence="3">
    <location>
        <begin position="30"/>
        <end position="84"/>
    </location>
</feature>
<evidence type="ECO:0000313" key="5">
    <source>
        <dbReference type="Proteomes" id="UP000018461"/>
    </source>
</evidence>
<dbReference type="STRING" id="796943.HMPREF9625_01997"/>
<sequence>MGTEKARGDGEAKNSWKNNQLNYAQLGRQIKKYRIQKKLRQKDLASLVYTTTNTISRLEIGSVGCSLEMLLSISNVLEVSPDVLLFGNFNPMFSRFYPFFWEMKDAISQKLEESLGEIFQNLDEKEQLSSVERDFQDWIGQFSVAEGEAIGKENPEGGFGKEQFFTYAADAFLFPKKGIEKEREEREEKPETEKRIRQRIRVKGEEKD</sequence>
<dbReference type="PANTHER" id="PTHR46558">
    <property type="entry name" value="TRACRIPTIONAL REGULATORY PROTEIN-RELATED-RELATED"/>
    <property type="match status" value="1"/>
</dbReference>
<reference evidence="4" key="2">
    <citation type="submission" date="2013-03" db="EMBL/GenBank/DDBJ databases">
        <title>The Genome Sequence of Oribacterium sp. ACB1.</title>
        <authorList>
            <consortium name="The Broad Institute Genomics Platform"/>
            <consortium name="The Broad Institute Genome Sequencing Center for Infectious Disease"/>
            <person name="Earl A."/>
            <person name="Ward D."/>
            <person name="Feldgarden M."/>
            <person name="Gevers D."/>
            <person name="Sizova M."/>
            <person name="Hazen A."/>
            <person name="Epstein S."/>
            <person name="Walker B."/>
            <person name="Young S."/>
            <person name="Zeng Q."/>
            <person name="Gargeya S."/>
            <person name="Fitzgerald M."/>
            <person name="Haas B."/>
            <person name="Abouelleil A."/>
            <person name="Allen A.W."/>
            <person name="Alvarado L."/>
            <person name="Arachchi H.M."/>
            <person name="Berlin A.M."/>
            <person name="Chapman S.B."/>
            <person name="Gainer-Dewar J."/>
            <person name="Goldberg J."/>
            <person name="Griggs A."/>
            <person name="Gujja S."/>
            <person name="Hansen M."/>
            <person name="Howarth C."/>
            <person name="Imamovic A."/>
            <person name="Ireland A."/>
            <person name="Larimer J."/>
            <person name="McCowan C."/>
            <person name="Murphy C."/>
            <person name="Pearson M."/>
            <person name="Poon T.W."/>
            <person name="Priest M."/>
            <person name="Roberts A."/>
            <person name="Saif S."/>
            <person name="Shea T."/>
            <person name="Sisk P."/>
            <person name="Sykes S."/>
            <person name="Wortman J."/>
            <person name="Nusbaum C."/>
            <person name="Birren B."/>
        </authorList>
    </citation>
    <scope>NUCLEOTIDE SEQUENCE [LARGE SCALE GENOMIC DNA]</scope>
    <source>
        <strain evidence="4">ACB1</strain>
    </source>
</reference>
<reference evidence="4" key="1">
    <citation type="submission" date="2011-08" db="EMBL/GenBank/DDBJ databases">
        <authorList>
            <consortium name="The Broad Institute Genome Sequencing Platform"/>
            <person name="Earl A."/>
            <person name="Ward D."/>
            <person name="Feldgarden M."/>
            <person name="Gevers D."/>
            <person name="Sizova M."/>
            <person name="Hazen A."/>
            <person name="Epstein S."/>
            <person name="Young S.K."/>
            <person name="Zeng Q."/>
            <person name="Gargeya S."/>
            <person name="Fitzgerald M."/>
            <person name="Haas B."/>
            <person name="Abouelleil A."/>
            <person name="Alvarado L."/>
            <person name="Arachchi H.M."/>
            <person name="Berlin A."/>
            <person name="Brown A."/>
            <person name="Chapman S.B."/>
            <person name="Chen Z."/>
            <person name="Dunbar C."/>
            <person name="Freedman E."/>
            <person name="Gearin G."/>
            <person name="Gellesch M."/>
            <person name="Goldberg J."/>
            <person name="Griggs A."/>
            <person name="Gujja S."/>
            <person name="Heiman D."/>
            <person name="Howarth C."/>
            <person name="Larson L."/>
            <person name="Lui A."/>
            <person name="MacDonald P.J.P."/>
            <person name="Montmayeur A."/>
            <person name="Murphy C."/>
            <person name="Neiman D."/>
            <person name="Pearson M."/>
            <person name="Priest M."/>
            <person name="Roberts A."/>
            <person name="Saif S."/>
            <person name="Shea T."/>
            <person name="Shenoy N."/>
            <person name="Sisk P."/>
            <person name="Stolte C."/>
            <person name="Sykes S."/>
            <person name="Wortman J."/>
            <person name="Nusbaum C."/>
            <person name="Birren B."/>
        </authorList>
    </citation>
    <scope>NUCLEOTIDE SEQUENCE</scope>
    <source>
        <strain evidence="4">ACB1</strain>
    </source>
</reference>
<keyword evidence="5" id="KW-1185">Reference proteome</keyword>
<name>G9WKU0_9FIRM</name>
<proteinExistence type="predicted"/>
<dbReference type="RefSeq" id="WP_009535821.1">
    <property type="nucleotide sequence ID" value="NZ_KE148312.1"/>
</dbReference>
<evidence type="ECO:0000256" key="2">
    <source>
        <dbReference type="SAM" id="MobiDB-lite"/>
    </source>
</evidence>
<feature type="compositionally biased region" description="Basic and acidic residues" evidence="2">
    <location>
        <begin position="180"/>
        <end position="195"/>
    </location>
</feature>
<dbReference type="SMART" id="SM00530">
    <property type="entry name" value="HTH_XRE"/>
    <property type="match status" value="1"/>
</dbReference>
<dbReference type="SUPFAM" id="SSF47413">
    <property type="entry name" value="lambda repressor-like DNA-binding domains"/>
    <property type="match status" value="1"/>
</dbReference>
<dbReference type="CDD" id="cd00093">
    <property type="entry name" value="HTH_XRE"/>
    <property type="match status" value="1"/>
</dbReference>
<dbReference type="AlphaFoldDB" id="G9WKU0"/>
<dbReference type="PATRIC" id="fig|796943.3.peg.354"/>